<accession>A0A381ZZL7</accession>
<dbReference type="InterPro" id="IPR020023">
    <property type="entry name" value="PseG"/>
</dbReference>
<organism evidence="2">
    <name type="scientific">marine metagenome</name>
    <dbReference type="NCBI Taxonomy" id="408172"/>
    <lineage>
        <taxon>unclassified sequences</taxon>
        <taxon>metagenomes</taxon>
        <taxon>ecological metagenomes</taxon>
    </lineage>
</organism>
<gene>
    <name evidence="2" type="ORF">METZ01_LOCUS147007</name>
</gene>
<dbReference type="NCBIfam" id="TIGR03590">
    <property type="entry name" value="PseG"/>
    <property type="match status" value="1"/>
</dbReference>
<dbReference type="Gene3D" id="3.40.50.11190">
    <property type="match status" value="1"/>
</dbReference>
<reference evidence="2" key="1">
    <citation type="submission" date="2018-05" db="EMBL/GenBank/DDBJ databases">
        <authorList>
            <person name="Lanie J.A."/>
            <person name="Ng W.-L."/>
            <person name="Kazmierczak K.M."/>
            <person name="Andrzejewski T.M."/>
            <person name="Davidsen T.M."/>
            <person name="Wayne K.J."/>
            <person name="Tettelin H."/>
            <person name="Glass J.I."/>
            <person name="Rusch D."/>
            <person name="Podicherti R."/>
            <person name="Tsui H.-C.T."/>
            <person name="Winkler M.E."/>
        </authorList>
    </citation>
    <scope>NUCLEOTIDE SEQUENCE</scope>
</reference>
<dbReference type="PANTHER" id="PTHR21015:SF22">
    <property type="entry name" value="GLYCOSYLTRANSFERASE"/>
    <property type="match status" value="1"/>
</dbReference>
<feature type="domain" description="Glycosyl transferase family 28 C-terminal" evidence="1">
    <location>
        <begin position="190"/>
        <end position="326"/>
    </location>
</feature>
<dbReference type="SUPFAM" id="SSF53756">
    <property type="entry name" value="UDP-Glycosyltransferase/glycogen phosphorylase"/>
    <property type="match status" value="1"/>
</dbReference>
<sequence length="351" mass="40447">MKKQIVIRVDSGNIIGFGHAMRCLTIANQMKKHNYNVSIISSKEKNNLDQLFIKNGYKIYHVNNKKIGLRKIHEKYDLEQTKKILKNINKKIDLLLVDHYSLGFNWEKSLRQLVEKIVVIDDLNNRKHDCDLIVDQGLHHNMKKAYRHLVTNNCKILLGPKYAILRPEFHQIREKLPNQNKKIERIIISFGGSDPNGDTIKALDGIMKIKNREFRIDVIIGKSNLKYKKIMRMCEKMIKTRCFYNVKKIASIMSKCDLAIGSGGSTTWERCCLGIPSIVCIASQDQNEATNILYSKKCIINLGQSKKIIPSDFANAIENMTYKKRRKMRGECLKLVDGNGTKRIIQKILST</sequence>
<dbReference type="PANTHER" id="PTHR21015">
    <property type="entry name" value="UDP-N-ACETYLGLUCOSAMINE--N-ACETYLMURAMYL-(PENTAPEPTIDE) PYROPHOSPHORYL-UNDECAPRENOL N-ACETYLGLUCOSAMINE TRANSFERASE 1"/>
    <property type="match status" value="1"/>
</dbReference>
<dbReference type="Pfam" id="PF04101">
    <property type="entry name" value="Glyco_tran_28_C"/>
    <property type="match status" value="1"/>
</dbReference>
<evidence type="ECO:0000313" key="2">
    <source>
        <dbReference type="EMBL" id="SVA94153.1"/>
    </source>
</evidence>
<dbReference type="EMBL" id="UINC01023125">
    <property type="protein sequence ID" value="SVA94153.1"/>
    <property type="molecule type" value="Genomic_DNA"/>
</dbReference>
<proteinExistence type="predicted"/>
<dbReference type="AlphaFoldDB" id="A0A381ZZL7"/>
<dbReference type="Gene3D" id="3.40.50.2000">
    <property type="entry name" value="Glycogen Phosphorylase B"/>
    <property type="match status" value="1"/>
</dbReference>
<dbReference type="GO" id="GO:0016758">
    <property type="term" value="F:hexosyltransferase activity"/>
    <property type="evidence" value="ECO:0007669"/>
    <property type="project" value="InterPro"/>
</dbReference>
<evidence type="ECO:0000259" key="1">
    <source>
        <dbReference type="Pfam" id="PF04101"/>
    </source>
</evidence>
<name>A0A381ZZL7_9ZZZZ</name>
<dbReference type="InterPro" id="IPR007235">
    <property type="entry name" value="Glyco_trans_28_C"/>
</dbReference>
<protein>
    <recommendedName>
        <fullName evidence="1">Glycosyl transferase family 28 C-terminal domain-containing protein</fullName>
    </recommendedName>
</protein>